<dbReference type="EMBL" id="FNCS01000011">
    <property type="protein sequence ID" value="SDG88573.1"/>
    <property type="molecule type" value="Genomic_DNA"/>
</dbReference>
<evidence type="ECO:0000256" key="1">
    <source>
        <dbReference type="ARBA" id="ARBA00022676"/>
    </source>
</evidence>
<dbReference type="OrthoDB" id="5672604at2"/>
<dbReference type="GO" id="GO:0016757">
    <property type="term" value="F:glycosyltransferase activity"/>
    <property type="evidence" value="ECO:0007669"/>
    <property type="project" value="UniProtKB-KW"/>
</dbReference>
<evidence type="ECO:0000256" key="3">
    <source>
        <dbReference type="ARBA" id="ARBA00022723"/>
    </source>
</evidence>
<gene>
    <name evidence="4" type="ORF">SAMN04487974_11147</name>
</gene>
<dbReference type="InterPro" id="IPR050748">
    <property type="entry name" value="Glycosyltrans_8_dom-fam"/>
</dbReference>
<evidence type="ECO:0000313" key="5">
    <source>
        <dbReference type="Proteomes" id="UP000199495"/>
    </source>
</evidence>
<accession>A0A1G7XWX7</accession>
<keyword evidence="2 4" id="KW-0808">Transferase</keyword>
<dbReference type="PANTHER" id="PTHR13778:SF47">
    <property type="entry name" value="LIPOPOLYSACCHARIDE 1,3-GALACTOSYLTRANSFERASE"/>
    <property type="match status" value="1"/>
</dbReference>
<dbReference type="Proteomes" id="UP000199495">
    <property type="component" value="Unassembled WGS sequence"/>
</dbReference>
<dbReference type="PANTHER" id="PTHR13778">
    <property type="entry name" value="GLYCOSYLTRANSFERASE 8 DOMAIN-CONTAINING PROTEIN"/>
    <property type="match status" value="1"/>
</dbReference>
<evidence type="ECO:0000313" key="4">
    <source>
        <dbReference type="EMBL" id="SDG88573.1"/>
    </source>
</evidence>
<protein>
    <submittedName>
        <fullName evidence="4">Lipopolysaccharide biosynthesis protein, LPS:glycosyltransferase</fullName>
    </submittedName>
</protein>
<proteinExistence type="predicted"/>
<dbReference type="Gene3D" id="3.90.550.10">
    <property type="entry name" value="Spore Coat Polysaccharide Biosynthesis Protein SpsA, Chain A"/>
    <property type="match status" value="1"/>
</dbReference>
<keyword evidence="5" id="KW-1185">Reference proteome</keyword>
<dbReference type="RefSeq" id="WP_090597569.1">
    <property type="nucleotide sequence ID" value="NZ_FNCS01000011.1"/>
</dbReference>
<dbReference type="InterPro" id="IPR029044">
    <property type="entry name" value="Nucleotide-diphossugar_trans"/>
</dbReference>
<dbReference type="STRING" id="440168.SAMN04487974_11147"/>
<dbReference type="CDD" id="cd04194">
    <property type="entry name" value="GT8_A4GalT_like"/>
    <property type="match status" value="1"/>
</dbReference>
<dbReference type="GO" id="GO:0046872">
    <property type="term" value="F:metal ion binding"/>
    <property type="evidence" value="ECO:0007669"/>
    <property type="project" value="UniProtKB-KW"/>
</dbReference>
<name>A0A1G7XWX7_9HYPH</name>
<dbReference type="SUPFAM" id="SSF53448">
    <property type="entry name" value="Nucleotide-diphospho-sugar transferases"/>
    <property type="match status" value="1"/>
</dbReference>
<dbReference type="Pfam" id="PF01501">
    <property type="entry name" value="Glyco_transf_8"/>
    <property type="match status" value="1"/>
</dbReference>
<sequence length="295" mass="34450">MTNPPSTGAIHIALTFDNSFWAPAYALMRSICLATHRRKDLIFHLCHRPLSDDHRADLDCIAKEFGAALRYYDLTKTEKFKELAGRVPNHKRLTDIVYARFVIDRFIAQDVQRLIYLDCDMMVMAPIENLWNVELNGKPLAAVEDPWGKLIGSGRDIKERDNILHPADPYFNAGLMVIDVDRWREQNVAEHLEKLIAEGTVEKLSYSQNVINLIMKNNWERLDTLWNVVDPEPAHVSLNPFNLHFTGRNRPWQLLSRAGYARMYRHVMTNALFYRFLRYRTQKRLAKFLPFLAPR</sequence>
<reference evidence="4 5" key="1">
    <citation type="submission" date="2016-10" db="EMBL/GenBank/DDBJ databases">
        <authorList>
            <person name="de Groot N.N."/>
        </authorList>
    </citation>
    <scope>NUCLEOTIDE SEQUENCE [LARGE SCALE GENOMIC DNA]</scope>
    <source>
        <strain evidence="4 5">CGMCC 1.10267</strain>
    </source>
</reference>
<keyword evidence="1" id="KW-0328">Glycosyltransferase</keyword>
<dbReference type="InterPro" id="IPR002495">
    <property type="entry name" value="Glyco_trans_8"/>
</dbReference>
<organism evidence="4 5">
    <name type="scientific">Pelagibacterium luteolum</name>
    <dbReference type="NCBI Taxonomy" id="440168"/>
    <lineage>
        <taxon>Bacteria</taxon>
        <taxon>Pseudomonadati</taxon>
        <taxon>Pseudomonadota</taxon>
        <taxon>Alphaproteobacteria</taxon>
        <taxon>Hyphomicrobiales</taxon>
        <taxon>Devosiaceae</taxon>
        <taxon>Pelagibacterium</taxon>
    </lineage>
</organism>
<keyword evidence="3" id="KW-0479">Metal-binding</keyword>
<dbReference type="AlphaFoldDB" id="A0A1G7XWX7"/>
<evidence type="ECO:0000256" key="2">
    <source>
        <dbReference type="ARBA" id="ARBA00022679"/>
    </source>
</evidence>